<name>A0A7W5DR68_9PORP</name>
<comment type="caution">
    <text evidence="3">The sequence shown here is derived from an EMBL/GenBank/DDBJ whole genome shotgun (WGS) entry which is preliminary data.</text>
</comment>
<protein>
    <submittedName>
        <fullName evidence="3">Transporter family protein</fullName>
    </submittedName>
</protein>
<dbReference type="SUPFAM" id="SSF103481">
    <property type="entry name" value="Multidrug resistance efflux transporter EmrE"/>
    <property type="match status" value="1"/>
</dbReference>
<dbReference type="EMBL" id="JACHYB010000001">
    <property type="protein sequence ID" value="MBB3187597.1"/>
    <property type="molecule type" value="Genomic_DNA"/>
</dbReference>
<dbReference type="Proteomes" id="UP000544222">
    <property type="component" value="Unassembled WGS sequence"/>
</dbReference>
<keyword evidence="1" id="KW-1133">Transmembrane helix</keyword>
<dbReference type="Pfam" id="PF00892">
    <property type="entry name" value="EamA"/>
    <property type="match status" value="1"/>
</dbReference>
<evidence type="ECO:0000313" key="3">
    <source>
        <dbReference type="EMBL" id="MBB3187597.1"/>
    </source>
</evidence>
<dbReference type="PANTHER" id="PTHR22911">
    <property type="entry name" value="ACYL-MALONYL CONDENSING ENZYME-RELATED"/>
    <property type="match status" value="1"/>
</dbReference>
<organism evidence="3 4">
    <name type="scientific">Microbacter margulisiae</name>
    <dbReference type="NCBI Taxonomy" id="1350067"/>
    <lineage>
        <taxon>Bacteria</taxon>
        <taxon>Pseudomonadati</taxon>
        <taxon>Bacteroidota</taxon>
        <taxon>Bacteroidia</taxon>
        <taxon>Bacteroidales</taxon>
        <taxon>Porphyromonadaceae</taxon>
        <taxon>Microbacter</taxon>
    </lineage>
</organism>
<feature type="transmembrane region" description="Helical" evidence="1">
    <location>
        <begin position="6"/>
        <end position="27"/>
    </location>
</feature>
<keyword evidence="1" id="KW-0812">Transmembrane</keyword>
<dbReference type="Gene3D" id="1.10.3730.20">
    <property type="match status" value="1"/>
</dbReference>
<dbReference type="InterPro" id="IPR000620">
    <property type="entry name" value="EamA_dom"/>
</dbReference>
<dbReference type="AlphaFoldDB" id="A0A7W5DR68"/>
<feature type="transmembrane region" description="Helical" evidence="1">
    <location>
        <begin position="124"/>
        <end position="141"/>
    </location>
</feature>
<evidence type="ECO:0000313" key="4">
    <source>
        <dbReference type="Proteomes" id="UP000544222"/>
    </source>
</evidence>
<keyword evidence="1" id="KW-0472">Membrane</keyword>
<evidence type="ECO:0000259" key="2">
    <source>
        <dbReference type="Pfam" id="PF00892"/>
    </source>
</evidence>
<sequence>MKWLNTWWFFALLAATFAALTAILAKLGIRGINSNLATAIRTVFILFIAWGIVFARGENIGITQLNKSNWIFLGLSGFATGLSWMFYLKALQMGKVSQVAPVDKMSVAITLLLSAVFLKEVITWKIALGALLIISGTIVLIL</sequence>
<dbReference type="InterPro" id="IPR037185">
    <property type="entry name" value="EmrE-like"/>
</dbReference>
<feature type="transmembrane region" description="Helical" evidence="1">
    <location>
        <begin position="39"/>
        <end position="57"/>
    </location>
</feature>
<evidence type="ECO:0000256" key="1">
    <source>
        <dbReference type="SAM" id="Phobius"/>
    </source>
</evidence>
<accession>A0A7W5DR68</accession>
<keyword evidence="4" id="KW-1185">Reference proteome</keyword>
<dbReference type="PANTHER" id="PTHR22911:SF137">
    <property type="entry name" value="SOLUTE CARRIER FAMILY 35 MEMBER G2-RELATED"/>
    <property type="match status" value="1"/>
</dbReference>
<gene>
    <name evidence="3" type="ORF">FHX64_001760</name>
</gene>
<feature type="transmembrane region" description="Helical" evidence="1">
    <location>
        <begin position="69"/>
        <end position="87"/>
    </location>
</feature>
<feature type="domain" description="EamA" evidence="2">
    <location>
        <begin position="7"/>
        <end position="141"/>
    </location>
</feature>
<dbReference type="RefSeq" id="WP_183413345.1">
    <property type="nucleotide sequence ID" value="NZ_JACHYB010000001.1"/>
</dbReference>
<dbReference type="GO" id="GO:0016020">
    <property type="term" value="C:membrane"/>
    <property type="evidence" value="ECO:0007669"/>
    <property type="project" value="InterPro"/>
</dbReference>
<proteinExistence type="predicted"/>
<reference evidence="3 4" key="1">
    <citation type="submission" date="2020-08" db="EMBL/GenBank/DDBJ databases">
        <title>Genomic Encyclopedia of Type Strains, Phase IV (KMG-IV): sequencing the most valuable type-strain genomes for metagenomic binning, comparative biology and taxonomic classification.</title>
        <authorList>
            <person name="Goeker M."/>
        </authorList>
    </citation>
    <scope>NUCLEOTIDE SEQUENCE [LARGE SCALE GENOMIC DNA]</scope>
    <source>
        <strain evidence="3 4">DSM 27471</strain>
    </source>
</reference>